<sequence length="424" mass="46024">MKKFIKVAAAALALAGAVMPATAPIASAQDKVQIEYWHPNADTQGGQAVNQLVEEFNASQDEVEVRAVYNEGMYQGLMQNLQTQAAAGNTPALVQIGWSYREYFANNFAFTQPQDIIVASFPDDANYLTDKFEDNIFALATSNEGSQVGLPYSLSVPVLYLNMDILNEAGVDAESLTTWEAVREAANQIVENTDYEGLYIAEHADNWNIQAMIESNGSQILKDGQAAFADEQGQATYQFYQDMVNEGSALHVPNDQGQQAFISGEVGMAHMTIAQRTNVTSNGQFEAVAVESPAFEGHEQKLPAGGSMLVVTAQEPEQQEAAMKFIKYLYEPNNVALWSEGTGYVPATKDATENADLATVLTEDPIFSAAYNSLQYMVPWAPFPGDSGLNAEQLLIDLRDTVLNGGDVATEVPATQDEINALIN</sequence>
<dbReference type="InterPro" id="IPR050490">
    <property type="entry name" value="Bact_solute-bd_prot1"/>
</dbReference>
<reference evidence="2 3" key="1">
    <citation type="submission" date="2017-09" db="EMBL/GenBank/DDBJ databases">
        <title>Complete genome sequence of Oxytococcus suis strain ZY16052.</title>
        <authorList>
            <person name="Li F."/>
        </authorList>
    </citation>
    <scope>NUCLEOTIDE SEQUENCE [LARGE SCALE GENOMIC DNA]</scope>
    <source>
        <strain evidence="2 3">ZY16052</strain>
    </source>
</reference>
<dbReference type="KEGG" id="abae:CL176_00440"/>
<keyword evidence="3" id="KW-1185">Reference proteome</keyword>
<gene>
    <name evidence="2" type="ORF">CL176_00440</name>
</gene>
<evidence type="ECO:0000313" key="2">
    <source>
        <dbReference type="EMBL" id="AXY24618.1"/>
    </source>
</evidence>
<dbReference type="PANTHER" id="PTHR43649:SF12">
    <property type="entry name" value="DIACETYLCHITOBIOSE BINDING PROTEIN DASA"/>
    <property type="match status" value="1"/>
</dbReference>
<dbReference type="OrthoDB" id="9763054at2"/>
<feature type="chain" id="PRO_5038862216" evidence="1">
    <location>
        <begin position="24"/>
        <end position="424"/>
    </location>
</feature>
<name>A0A347WHR1_9LACT</name>
<dbReference type="InterPro" id="IPR006059">
    <property type="entry name" value="SBP"/>
</dbReference>
<evidence type="ECO:0000256" key="1">
    <source>
        <dbReference type="SAM" id="SignalP"/>
    </source>
</evidence>
<dbReference type="SUPFAM" id="SSF53850">
    <property type="entry name" value="Periplasmic binding protein-like II"/>
    <property type="match status" value="1"/>
</dbReference>
<feature type="signal peptide" evidence="1">
    <location>
        <begin position="1"/>
        <end position="23"/>
    </location>
</feature>
<dbReference type="Gene3D" id="3.40.190.10">
    <property type="entry name" value="Periplasmic binding protein-like II"/>
    <property type="match status" value="2"/>
</dbReference>
<proteinExistence type="predicted"/>
<keyword evidence="1" id="KW-0732">Signal</keyword>
<dbReference type="Proteomes" id="UP000263232">
    <property type="component" value="Chromosome"/>
</dbReference>
<protein>
    <submittedName>
        <fullName evidence="2">ABC transporter substrate-binding protein</fullName>
    </submittedName>
</protein>
<evidence type="ECO:0000313" key="3">
    <source>
        <dbReference type="Proteomes" id="UP000263232"/>
    </source>
</evidence>
<dbReference type="Pfam" id="PF13416">
    <property type="entry name" value="SBP_bac_8"/>
    <property type="match status" value="1"/>
</dbReference>
<dbReference type="CDD" id="cd14748">
    <property type="entry name" value="PBP2_UgpB"/>
    <property type="match status" value="1"/>
</dbReference>
<dbReference type="EMBL" id="CP023434">
    <property type="protein sequence ID" value="AXY24618.1"/>
    <property type="molecule type" value="Genomic_DNA"/>
</dbReference>
<dbReference type="AlphaFoldDB" id="A0A347WHR1"/>
<dbReference type="PANTHER" id="PTHR43649">
    <property type="entry name" value="ARABINOSE-BINDING PROTEIN-RELATED"/>
    <property type="match status" value="1"/>
</dbReference>
<organism evidence="2 3">
    <name type="scientific">Suicoccus acidiformans</name>
    <dbReference type="NCBI Taxonomy" id="2036206"/>
    <lineage>
        <taxon>Bacteria</taxon>
        <taxon>Bacillati</taxon>
        <taxon>Bacillota</taxon>
        <taxon>Bacilli</taxon>
        <taxon>Lactobacillales</taxon>
        <taxon>Aerococcaceae</taxon>
        <taxon>Suicoccus</taxon>
    </lineage>
</organism>
<accession>A0A347WHR1</accession>
<dbReference type="RefSeq" id="WP_118989542.1">
    <property type="nucleotide sequence ID" value="NZ_CP023434.1"/>
</dbReference>